<evidence type="ECO:0000313" key="4">
    <source>
        <dbReference type="EMBL" id="PEG51362.1"/>
    </source>
</evidence>
<dbReference type="SUPFAM" id="SSF53474">
    <property type="entry name" value="alpha/beta-Hydrolases"/>
    <property type="match status" value="1"/>
</dbReference>
<proteinExistence type="predicted"/>
<evidence type="ECO:0000259" key="2">
    <source>
        <dbReference type="Pfam" id="PF06259"/>
    </source>
</evidence>
<dbReference type="Gene3D" id="1.10.287.1060">
    <property type="entry name" value="ESAT-6-like"/>
    <property type="match status" value="1"/>
</dbReference>
<protein>
    <submittedName>
        <fullName evidence="4">Alpha/beta hydrolase</fullName>
    </submittedName>
</protein>
<gene>
    <name evidence="3" type="ORF">BV510_28950</name>
    <name evidence="4" type="ORF">CRI78_27070</name>
</gene>
<dbReference type="InterPro" id="IPR010427">
    <property type="entry name" value="DUF1023"/>
</dbReference>
<dbReference type="EMBL" id="PDCR01000055">
    <property type="protein sequence ID" value="PEG51362.1"/>
    <property type="molecule type" value="Genomic_DNA"/>
</dbReference>
<feature type="region of interest" description="Disordered" evidence="1">
    <location>
        <begin position="585"/>
        <end position="607"/>
    </location>
</feature>
<reference evidence="3 5" key="1">
    <citation type="submission" date="2016-09" db="EMBL/GenBank/DDBJ databases">
        <title>genome sequences of unsequenced Mycobacteria.</title>
        <authorList>
            <person name="Greninger A.L."/>
            <person name="Jerome K.R."/>
            <person name="Mcnair B."/>
            <person name="Wallis C."/>
            <person name="Fang F."/>
        </authorList>
    </citation>
    <scope>NUCLEOTIDE SEQUENCE [LARGE SCALE GENOMIC DNA]</scope>
    <source>
        <strain evidence="3 5">BM1</strain>
    </source>
</reference>
<evidence type="ECO:0000313" key="3">
    <source>
        <dbReference type="EMBL" id="OPE45158.1"/>
    </source>
</evidence>
<dbReference type="STRING" id="1801.BRW64_21665"/>
<dbReference type="Proteomes" id="UP000220340">
    <property type="component" value="Unassembled WGS sequence"/>
</dbReference>
<dbReference type="OrthoDB" id="5969911at2"/>
<feature type="region of interest" description="Disordered" evidence="1">
    <location>
        <begin position="164"/>
        <end position="184"/>
    </location>
</feature>
<evidence type="ECO:0000313" key="5">
    <source>
        <dbReference type="Proteomes" id="UP000191039"/>
    </source>
</evidence>
<reference evidence="4 6" key="2">
    <citation type="submission" date="2017-10" db="EMBL/GenBank/DDBJ databases">
        <title>The new phylogeny of genus Mycobacterium.</title>
        <authorList>
            <person name="Tortoli E."/>
            <person name="Trovato A."/>
            <person name="Cirillo D.M."/>
        </authorList>
    </citation>
    <scope>NUCLEOTIDE SEQUENCE [LARGE SCALE GENOMIC DNA]</scope>
    <source>
        <strain evidence="4 6">IP141170001</strain>
    </source>
</reference>
<accession>A0A1Q4H807</accession>
<sequence length="607" mass="63049">MSVTVSMVQASRPGQLVASAADLGTKVAALDTVLAAQRHALAQLRASWQGQAADAAITRAEGNLDRQEEWRARLAALQRALHSGGTRMGFTRNGLSAIVESLRGIGWQVAEDGTATPPPVPVILRLLAPAWTTLIQKLLALFAEADAQTAAALAAALGGAVPATPPGTLGDPRRPPAPGTGAEDVKKWWDSLSRAERAQLIAEHPGELGNLNGIPAEVRSSVNQAVLQDDLDRVTDAAGRHGVSTEEVLADPGAYGLTAADATRYGNAVQTRKGLDKMEGAGKRDRPVLLWAYDPLAFNGQGKAAVAIGNPDRAQNTAVVVPGTGSSVKDGWLESDNATNLYDQMRLGDPDEPASVIAWMGYDAPDSPTDTRIATPGLARTGGDLLAADVNGLGVTHQGGPSDVTVIGHSYGSTTVANAFAASGMRADNAVLIGSPGTDLAHSAADFHLPEGGQVYVGAASSDPVSWLGQAGPIPDIVNRELGYPLGMEAGLGRDPAGDGFGSVRFDAEVPGRSGLPDFGDHSRYYDIGSESLRAMTDIANGNGDTLADNGYTAEGRRQPHIGLPDVVDLPGLPPIDLPDWDTRIPGTPALNDPEGDRGTVTKNHQY</sequence>
<keyword evidence="6" id="KW-1185">Reference proteome</keyword>
<dbReference type="AlphaFoldDB" id="A0A1Q4H807"/>
<dbReference type="InterPro" id="IPR029058">
    <property type="entry name" value="AB_hydrolase_fold"/>
</dbReference>
<evidence type="ECO:0000256" key="1">
    <source>
        <dbReference type="SAM" id="MobiDB-lite"/>
    </source>
</evidence>
<keyword evidence="4" id="KW-0378">Hydrolase</keyword>
<dbReference type="GO" id="GO:0016787">
    <property type="term" value="F:hydrolase activity"/>
    <property type="evidence" value="ECO:0007669"/>
    <property type="project" value="UniProtKB-KW"/>
</dbReference>
<evidence type="ECO:0000313" key="6">
    <source>
        <dbReference type="Proteomes" id="UP000220340"/>
    </source>
</evidence>
<feature type="domain" description="DUF1023" evidence="2">
    <location>
        <begin position="299"/>
        <end position="466"/>
    </location>
</feature>
<comment type="caution">
    <text evidence="4">The sequence shown here is derived from an EMBL/GenBank/DDBJ whole genome shotgun (WGS) entry which is preliminary data.</text>
</comment>
<dbReference type="SUPFAM" id="SSF140453">
    <property type="entry name" value="EsxAB dimer-like"/>
    <property type="match status" value="1"/>
</dbReference>
<organism evidence="4 6">
    <name type="scientific">Mycolicibacterium diernhoferi</name>
    <dbReference type="NCBI Taxonomy" id="1801"/>
    <lineage>
        <taxon>Bacteria</taxon>
        <taxon>Bacillati</taxon>
        <taxon>Actinomycetota</taxon>
        <taxon>Actinomycetes</taxon>
        <taxon>Mycobacteriales</taxon>
        <taxon>Mycobacteriaceae</taxon>
        <taxon>Mycolicibacterium</taxon>
    </lineage>
</organism>
<dbReference type="RefSeq" id="WP_073858512.1">
    <property type="nucleotide sequence ID" value="NZ_BAAATC010000015.1"/>
</dbReference>
<name>A0A1Q4H807_9MYCO</name>
<dbReference type="EMBL" id="MIJD01000540">
    <property type="protein sequence ID" value="OPE45158.1"/>
    <property type="molecule type" value="Genomic_DNA"/>
</dbReference>
<dbReference type="Pfam" id="PF06259">
    <property type="entry name" value="Abhydrolase_8"/>
    <property type="match status" value="1"/>
</dbReference>
<dbReference type="Proteomes" id="UP000191039">
    <property type="component" value="Unassembled WGS sequence"/>
</dbReference>
<dbReference type="InterPro" id="IPR036689">
    <property type="entry name" value="ESAT-6-like_sf"/>
</dbReference>